<name>A0AAV2QJP0_MEGNR</name>
<feature type="compositionally biased region" description="Basic and acidic residues" evidence="1">
    <location>
        <begin position="1"/>
        <end position="11"/>
    </location>
</feature>
<evidence type="ECO:0000313" key="2">
    <source>
        <dbReference type="EMBL" id="CAL4088496.1"/>
    </source>
</evidence>
<feature type="compositionally biased region" description="Polar residues" evidence="1">
    <location>
        <begin position="15"/>
        <end position="44"/>
    </location>
</feature>
<dbReference type="AlphaFoldDB" id="A0AAV2QJP0"/>
<protein>
    <submittedName>
        <fullName evidence="2">Uncharacterized protein</fullName>
    </submittedName>
</protein>
<reference evidence="2 3" key="1">
    <citation type="submission" date="2024-05" db="EMBL/GenBank/DDBJ databases">
        <authorList>
            <person name="Wallberg A."/>
        </authorList>
    </citation>
    <scope>NUCLEOTIDE SEQUENCE [LARGE SCALE GENOMIC DNA]</scope>
</reference>
<feature type="region of interest" description="Disordered" evidence="1">
    <location>
        <begin position="1"/>
        <end position="57"/>
    </location>
</feature>
<evidence type="ECO:0000256" key="1">
    <source>
        <dbReference type="SAM" id="MobiDB-lite"/>
    </source>
</evidence>
<feature type="non-terminal residue" evidence="2">
    <location>
        <position position="1"/>
    </location>
</feature>
<feature type="non-terminal residue" evidence="2">
    <location>
        <position position="292"/>
    </location>
</feature>
<sequence length="292" mass="33171">QTKNNGSRDLKAIQAQFQFGSSPTRRISPSKQRVKNSSQNNTCSAERHSTKKSLSSARFVSLNKDAPSVKQINSLGNKQKNSKAVNKESPNYEGALRTLCLKVDSEKQESDNKQYVGQGNNRPMTLNNRVDRLELAVRPNLCVIHMWGQDPPALCKLLQRFGVYPQNRTCPRCQYKMKLEENPDLLDGLMWICNTEYRHVNTTTGKFTSSECKKRSSFRKGSLFEKCKLPLCTMLKLVHLFLEKITWENISNELRINENIVRKWTTIFQDVLLAHLHEESVGIGLSTIGGPG</sequence>
<proteinExistence type="predicted"/>
<organism evidence="2 3">
    <name type="scientific">Meganyctiphanes norvegica</name>
    <name type="common">Northern krill</name>
    <name type="synonym">Thysanopoda norvegica</name>
    <dbReference type="NCBI Taxonomy" id="48144"/>
    <lineage>
        <taxon>Eukaryota</taxon>
        <taxon>Metazoa</taxon>
        <taxon>Ecdysozoa</taxon>
        <taxon>Arthropoda</taxon>
        <taxon>Crustacea</taxon>
        <taxon>Multicrustacea</taxon>
        <taxon>Malacostraca</taxon>
        <taxon>Eumalacostraca</taxon>
        <taxon>Eucarida</taxon>
        <taxon>Euphausiacea</taxon>
        <taxon>Euphausiidae</taxon>
        <taxon>Meganyctiphanes</taxon>
    </lineage>
</organism>
<comment type="caution">
    <text evidence="2">The sequence shown here is derived from an EMBL/GenBank/DDBJ whole genome shotgun (WGS) entry which is preliminary data.</text>
</comment>
<dbReference type="Proteomes" id="UP001497623">
    <property type="component" value="Unassembled WGS sequence"/>
</dbReference>
<keyword evidence="3" id="KW-1185">Reference proteome</keyword>
<dbReference type="EMBL" id="CAXKWB010007811">
    <property type="protein sequence ID" value="CAL4088496.1"/>
    <property type="molecule type" value="Genomic_DNA"/>
</dbReference>
<accession>A0AAV2QJP0</accession>
<evidence type="ECO:0000313" key="3">
    <source>
        <dbReference type="Proteomes" id="UP001497623"/>
    </source>
</evidence>
<gene>
    <name evidence="2" type="ORF">MNOR_LOCUS13572</name>
</gene>